<accession>A0A024GBS5</accession>
<evidence type="ECO:0000313" key="2">
    <source>
        <dbReference type="EMBL" id="CCI43965.1"/>
    </source>
</evidence>
<proteinExistence type="predicted"/>
<name>A0A024GBS5_9STRA</name>
<dbReference type="STRING" id="65357.A0A024GBS5"/>
<evidence type="ECO:0000313" key="3">
    <source>
        <dbReference type="Proteomes" id="UP000053237"/>
    </source>
</evidence>
<feature type="transmembrane region" description="Helical" evidence="1">
    <location>
        <begin position="48"/>
        <end position="69"/>
    </location>
</feature>
<dbReference type="Proteomes" id="UP000053237">
    <property type="component" value="Unassembled WGS sequence"/>
</dbReference>
<keyword evidence="1" id="KW-1133">Transmembrane helix</keyword>
<dbReference type="InParanoid" id="A0A024GBS5"/>
<keyword evidence="1" id="KW-0472">Membrane</keyword>
<dbReference type="EMBL" id="CAIX01000059">
    <property type="protein sequence ID" value="CCI43965.1"/>
    <property type="molecule type" value="Genomic_DNA"/>
</dbReference>
<dbReference type="AlphaFoldDB" id="A0A024GBS5"/>
<dbReference type="InterPro" id="IPR013783">
    <property type="entry name" value="Ig-like_fold"/>
</dbReference>
<reference evidence="2 3" key="1">
    <citation type="submission" date="2012-05" db="EMBL/GenBank/DDBJ databases">
        <title>Recombination and specialization in a pathogen metapopulation.</title>
        <authorList>
            <person name="Gardiner A."/>
            <person name="Kemen E."/>
            <person name="Schultz-Larsen T."/>
            <person name="MacLean D."/>
            <person name="Van Oosterhout C."/>
            <person name="Jones J.D.G."/>
        </authorList>
    </citation>
    <scope>NUCLEOTIDE SEQUENCE [LARGE SCALE GENOMIC DNA]</scope>
    <source>
        <strain evidence="2 3">Ac Nc2</strain>
    </source>
</reference>
<organism evidence="2 3">
    <name type="scientific">Albugo candida</name>
    <dbReference type="NCBI Taxonomy" id="65357"/>
    <lineage>
        <taxon>Eukaryota</taxon>
        <taxon>Sar</taxon>
        <taxon>Stramenopiles</taxon>
        <taxon>Oomycota</taxon>
        <taxon>Peronosporomycetes</taxon>
        <taxon>Albuginales</taxon>
        <taxon>Albuginaceae</taxon>
        <taxon>Albugo</taxon>
    </lineage>
</organism>
<comment type="caution">
    <text evidence="2">The sequence shown here is derived from an EMBL/GenBank/DDBJ whole genome shotgun (WGS) entry which is preliminary data.</text>
</comment>
<keyword evidence="1" id="KW-0812">Transmembrane</keyword>
<protein>
    <submittedName>
        <fullName evidence="2">Uncharacterized protein</fullName>
    </submittedName>
</protein>
<sequence>MAQYLRREMWSRGKESLTDQITVVESDTTTPYFKFFPRKDYCKKRFGAFLNLPSWSSMMWFAIISLYNLGIVTSQTLIHTGVPIFSGGRTQIYYRTSWKQPLIEYIGIDKTVQTMVMNKVGFFHPAFRRRDSWYTCSIKPSCTVFKFTDSTGLVDDNNHSMYSIARPGHWAVIGSLETSIKLYDFTIYYQTKWTSPRMRYKEGDEWTTVEMMKSNMFGGYFSKSQFWFRYRVRTASPLYYVFTDGVTVDDNSGSNYTAVSGSTWFTVSKIAPPFCRFC</sequence>
<gene>
    <name evidence="2" type="ORF">BN9_047490</name>
</gene>
<evidence type="ECO:0000256" key="1">
    <source>
        <dbReference type="SAM" id="Phobius"/>
    </source>
</evidence>
<keyword evidence="3" id="KW-1185">Reference proteome</keyword>
<dbReference type="Gene3D" id="2.60.40.10">
    <property type="entry name" value="Immunoglobulins"/>
    <property type="match status" value="2"/>
</dbReference>